<dbReference type="SUPFAM" id="SSF103473">
    <property type="entry name" value="MFS general substrate transporter"/>
    <property type="match status" value="1"/>
</dbReference>
<dbReference type="PANTHER" id="PTHR11360:SF284">
    <property type="entry name" value="EG:103B4.3 PROTEIN-RELATED"/>
    <property type="match status" value="1"/>
</dbReference>
<organism evidence="4 5">
    <name type="scientific">Lymnaea stagnalis</name>
    <name type="common">Great pond snail</name>
    <name type="synonym">Helix stagnalis</name>
    <dbReference type="NCBI Taxonomy" id="6523"/>
    <lineage>
        <taxon>Eukaryota</taxon>
        <taxon>Metazoa</taxon>
        <taxon>Spiralia</taxon>
        <taxon>Lophotrochozoa</taxon>
        <taxon>Mollusca</taxon>
        <taxon>Gastropoda</taxon>
        <taxon>Heterobranchia</taxon>
        <taxon>Euthyneura</taxon>
        <taxon>Panpulmonata</taxon>
        <taxon>Hygrophila</taxon>
        <taxon>Lymnaeoidea</taxon>
        <taxon>Lymnaeidae</taxon>
        <taxon>Lymnaea</taxon>
    </lineage>
</organism>
<comment type="caution">
    <text evidence="4">The sequence shown here is derived from an EMBL/GenBank/DDBJ whole genome shotgun (WGS) entry which is preliminary data.</text>
</comment>
<evidence type="ECO:0000256" key="1">
    <source>
        <dbReference type="ARBA" id="ARBA00004141"/>
    </source>
</evidence>
<evidence type="ECO:0000313" key="4">
    <source>
        <dbReference type="EMBL" id="CAL1546525.1"/>
    </source>
</evidence>
<feature type="transmembrane region" description="Helical" evidence="2">
    <location>
        <begin position="330"/>
        <end position="353"/>
    </location>
</feature>
<name>A0AAV2IL25_LYMST</name>
<accession>A0AAV2IL25</accession>
<dbReference type="EMBL" id="CAXITT010000823">
    <property type="protein sequence ID" value="CAL1546525.1"/>
    <property type="molecule type" value="Genomic_DNA"/>
</dbReference>
<reference evidence="4 5" key="1">
    <citation type="submission" date="2024-04" db="EMBL/GenBank/DDBJ databases">
        <authorList>
            <consortium name="Genoscope - CEA"/>
            <person name="William W."/>
        </authorList>
    </citation>
    <scope>NUCLEOTIDE SEQUENCE [LARGE SCALE GENOMIC DNA]</scope>
</reference>
<dbReference type="InterPro" id="IPR020846">
    <property type="entry name" value="MFS_dom"/>
</dbReference>
<dbReference type="PANTHER" id="PTHR11360">
    <property type="entry name" value="MONOCARBOXYLATE TRANSPORTER"/>
    <property type="match status" value="1"/>
</dbReference>
<evidence type="ECO:0000259" key="3">
    <source>
        <dbReference type="PROSITE" id="PS50850"/>
    </source>
</evidence>
<dbReference type="Proteomes" id="UP001497497">
    <property type="component" value="Unassembled WGS sequence"/>
</dbReference>
<keyword evidence="2" id="KW-0812">Transmembrane</keyword>
<keyword evidence="2" id="KW-1133">Transmembrane helix</keyword>
<dbReference type="InterPro" id="IPR050327">
    <property type="entry name" value="Proton-linked_MCT"/>
</dbReference>
<dbReference type="InterPro" id="IPR036259">
    <property type="entry name" value="MFS_trans_sf"/>
</dbReference>
<dbReference type="PROSITE" id="PS50850">
    <property type="entry name" value="MFS"/>
    <property type="match status" value="1"/>
</dbReference>
<evidence type="ECO:0000256" key="2">
    <source>
        <dbReference type="SAM" id="Phobius"/>
    </source>
</evidence>
<comment type="subcellular location">
    <subcellularLocation>
        <location evidence="1">Membrane</location>
        <topology evidence="1">Multi-pass membrane protein</topology>
    </subcellularLocation>
</comment>
<dbReference type="AlphaFoldDB" id="A0AAV2IL25"/>
<feature type="transmembrane region" description="Helical" evidence="2">
    <location>
        <begin position="306"/>
        <end position="324"/>
    </location>
</feature>
<feature type="transmembrane region" description="Helical" evidence="2">
    <location>
        <begin position="6"/>
        <end position="31"/>
    </location>
</feature>
<protein>
    <recommendedName>
        <fullName evidence="3">Major facilitator superfamily (MFS) profile domain-containing protein</fullName>
    </recommendedName>
</protein>
<dbReference type="Pfam" id="PF07690">
    <property type="entry name" value="MFS_1"/>
    <property type="match status" value="2"/>
</dbReference>
<dbReference type="GO" id="GO:0008028">
    <property type="term" value="F:monocarboxylic acid transmembrane transporter activity"/>
    <property type="evidence" value="ECO:0007669"/>
    <property type="project" value="TreeGrafter"/>
</dbReference>
<feature type="transmembrane region" description="Helical" evidence="2">
    <location>
        <begin position="38"/>
        <end position="56"/>
    </location>
</feature>
<evidence type="ECO:0000313" key="5">
    <source>
        <dbReference type="Proteomes" id="UP001497497"/>
    </source>
</evidence>
<dbReference type="Gene3D" id="1.20.1250.20">
    <property type="entry name" value="MFS general substrate transporter like domains"/>
    <property type="match status" value="2"/>
</dbReference>
<feature type="transmembrane region" description="Helical" evidence="2">
    <location>
        <begin position="133"/>
        <end position="157"/>
    </location>
</feature>
<sequence>MEGGSWGLVICLAAFMIQVLAFGTTAAIGVYNIELLDYFDGATVGVSLIGSINYGVFLGSGPIVSFLMTKFSYRQIALAGSLLIAVGLIGMPILPYIPAMCICFGVLTGFGCCCTYIPSHVLSGLYYDKYRSLATGVSTSGSGLGGAIMPVVVGLLIEHYTWKGSLIVVAGLCLHLFVFAALLRKPPPLQTSGNICIAEEENEEQVAHEQDPSRFDFITNHAKPVPNSSRHFFIFTNCRFNIYFCSNIMWNAGCSIINSFGPEFLREKGLTPMEAAWLSGAFGLGCFVGGIVGGVFGNFKFVNRQIFYTVSNILMGILLIIFPMLGHIGLYTLCLVLSGIFFGVILGLLIVVLTDLIGIESLGNGLGYLMLSNGLGTFIGPPLAGKTSLKKETC</sequence>
<feature type="transmembrane region" description="Helical" evidence="2">
    <location>
        <begin position="275"/>
        <end position="299"/>
    </location>
</feature>
<keyword evidence="2" id="KW-0472">Membrane</keyword>
<proteinExistence type="predicted"/>
<dbReference type="GO" id="GO:0016020">
    <property type="term" value="C:membrane"/>
    <property type="evidence" value="ECO:0007669"/>
    <property type="project" value="UniProtKB-SubCell"/>
</dbReference>
<feature type="transmembrane region" description="Helical" evidence="2">
    <location>
        <begin position="104"/>
        <end position="127"/>
    </location>
</feature>
<feature type="transmembrane region" description="Helical" evidence="2">
    <location>
        <begin position="164"/>
        <end position="183"/>
    </location>
</feature>
<keyword evidence="5" id="KW-1185">Reference proteome</keyword>
<gene>
    <name evidence="4" type="ORF">GSLYS_00019902001</name>
</gene>
<feature type="transmembrane region" description="Helical" evidence="2">
    <location>
        <begin position="76"/>
        <end position="97"/>
    </location>
</feature>
<dbReference type="InterPro" id="IPR011701">
    <property type="entry name" value="MFS"/>
</dbReference>
<feature type="transmembrane region" description="Helical" evidence="2">
    <location>
        <begin position="365"/>
        <end position="384"/>
    </location>
</feature>
<feature type="domain" description="Major facilitator superfamily (MFS) profile" evidence="3">
    <location>
        <begin position="239"/>
        <end position="394"/>
    </location>
</feature>